<accession>A0A9P4PD46</accession>
<protein>
    <submittedName>
        <fullName evidence="2">Uncharacterized protein</fullName>
    </submittedName>
</protein>
<evidence type="ECO:0000313" key="3">
    <source>
        <dbReference type="Proteomes" id="UP000799764"/>
    </source>
</evidence>
<reference evidence="2" key="1">
    <citation type="journal article" date="2020" name="Stud. Mycol.">
        <title>101 Dothideomycetes genomes: a test case for predicting lifestyles and emergence of pathogens.</title>
        <authorList>
            <person name="Haridas S."/>
            <person name="Albert R."/>
            <person name="Binder M."/>
            <person name="Bloem J."/>
            <person name="Labutti K."/>
            <person name="Salamov A."/>
            <person name="Andreopoulos B."/>
            <person name="Baker S."/>
            <person name="Barry K."/>
            <person name="Bills G."/>
            <person name="Bluhm B."/>
            <person name="Cannon C."/>
            <person name="Castanera R."/>
            <person name="Culley D."/>
            <person name="Daum C."/>
            <person name="Ezra D."/>
            <person name="Gonzalez J."/>
            <person name="Henrissat B."/>
            <person name="Kuo A."/>
            <person name="Liang C."/>
            <person name="Lipzen A."/>
            <person name="Lutzoni F."/>
            <person name="Magnuson J."/>
            <person name="Mondo S."/>
            <person name="Nolan M."/>
            <person name="Ohm R."/>
            <person name="Pangilinan J."/>
            <person name="Park H.-J."/>
            <person name="Ramirez L."/>
            <person name="Alfaro M."/>
            <person name="Sun H."/>
            <person name="Tritt A."/>
            <person name="Yoshinaga Y."/>
            <person name="Zwiers L.-H."/>
            <person name="Turgeon B."/>
            <person name="Goodwin S."/>
            <person name="Spatafora J."/>
            <person name="Crous P."/>
            <person name="Grigoriev I."/>
        </authorList>
    </citation>
    <scope>NUCLEOTIDE SEQUENCE</scope>
    <source>
        <strain evidence="2">CBS 690.94</strain>
    </source>
</reference>
<feature type="region of interest" description="Disordered" evidence="1">
    <location>
        <begin position="1"/>
        <end position="22"/>
    </location>
</feature>
<comment type="caution">
    <text evidence="2">The sequence shown here is derived from an EMBL/GenBank/DDBJ whole genome shotgun (WGS) entry which is preliminary data.</text>
</comment>
<sequence>MQTVQRPHRLTTTQLGPPSLSPNATRNLVLLQSNHHHYPILQHQGTCLLLFASPSAIHCSPPCLAIADRGANPPSPVKPLCTPFETHALYMSSIPETDFTPLATRMLCLPNILGRSELATNGTETLDIIKVLKPFLTPCRYAMDPQTSQGRTGVYVKVEYRYMHHA</sequence>
<keyword evidence="3" id="KW-1185">Reference proteome</keyword>
<gene>
    <name evidence="2" type="ORF">P171DRAFT_91288</name>
</gene>
<dbReference type="Proteomes" id="UP000799764">
    <property type="component" value="Unassembled WGS sequence"/>
</dbReference>
<proteinExistence type="predicted"/>
<evidence type="ECO:0000313" key="2">
    <source>
        <dbReference type="EMBL" id="KAF2441178.1"/>
    </source>
</evidence>
<evidence type="ECO:0000256" key="1">
    <source>
        <dbReference type="SAM" id="MobiDB-lite"/>
    </source>
</evidence>
<organism evidence="2 3">
    <name type="scientific">Karstenula rhodostoma CBS 690.94</name>
    <dbReference type="NCBI Taxonomy" id="1392251"/>
    <lineage>
        <taxon>Eukaryota</taxon>
        <taxon>Fungi</taxon>
        <taxon>Dikarya</taxon>
        <taxon>Ascomycota</taxon>
        <taxon>Pezizomycotina</taxon>
        <taxon>Dothideomycetes</taxon>
        <taxon>Pleosporomycetidae</taxon>
        <taxon>Pleosporales</taxon>
        <taxon>Massarineae</taxon>
        <taxon>Didymosphaeriaceae</taxon>
        <taxon>Karstenula</taxon>
    </lineage>
</organism>
<name>A0A9P4PD46_9PLEO</name>
<dbReference type="EMBL" id="MU001506">
    <property type="protein sequence ID" value="KAF2441178.1"/>
    <property type="molecule type" value="Genomic_DNA"/>
</dbReference>
<dbReference type="AlphaFoldDB" id="A0A9P4PD46"/>